<reference evidence="4" key="2">
    <citation type="submission" date="2025-08" db="UniProtKB">
        <authorList>
            <consortium name="RefSeq"/>
        </authorList>
    </citation>
    <scope>IDENTIFICATION</scope>
    <source>
        <strain evidence="4">S238N-H82</strain>
        <tissue evidence="4">Testes</tissue>
    </source>
</reference>
<feature type="transmembrane region" description="Helical" evidence="2">
    <location>
        <begin position="20"/>
        <end position="37"/>
    </location>
</feature>
<dbReference type="KEGG" id="bfo:118432832"/>
<dbReference type="OMA" id="DTRTIHE"/>
<organism evidence="3 4">
    <name type="scientific">Branchiostoma floridae</name>
    <name type="common">Florida lancelet</name>
    <name type="synonym">Amphioxus</name>
    <dbReference type="NCBI Taxonomy" id="7739"/>
    <lineage>
        <taxon>Eukaryota</taxon>
        <taxon>Metazoa</taxon>
        <taxon>Chordata</taxon>
        <taxon>Cephalochordata</taxon>
        <taxon>Leptocardii</taxon>
        <taxon>Amphioxiformes</taxon>
        <taxon>Branchiostomatidae</taxon>
        <taxon>Branchiostoma</taxon>
    </lineage>
</organism>
<feature type="compositionally biased region" description="Basic and acidic residues" evidence="1">
    <location>
        <begin position="341"/>
        <end position="352"/>
    </location>
</feature>
<feature type="region of interest" description="Disordered" evidence="1">
    <location>
        <begin position="178"/>
        <end position="201"/>
    </location>
</feature>
<reference evidence="3" key="1">
    <citation type="journal article" date="2020" name="Nat. Ecol. Evol.">
        <title>Deeply conserved synteny resolves early events in vertebrate evolution.</title>
        <authorList>
            <person name="Simakov O."/>
            <person name="Marletaz F."/>
            <person name="Yue J.X."/>
            <person name="O'Connell B."/>
            <person name="Jenkins J."/>
            <person name="Brandt A."/>
            <person name="Calef R."/>
            <person name="Tung C.H."/>
            <person name="Huang T.K."/>
            <person name="Schmutz J."/>
            <person name="Satoh N."/>
            <person name="Yu J.K."/>
            <person name="Putnam N.H."/>
            <person name="Green R.E."/>
            <person name="Rokhsar D.S."/>
        </authorList>
    </citation>
    <scope>NUCLEOTIDE SEQUENCE [LARGE SCALE GENOMIC DNA]</scope>
    <source>
        <strain evidence="3">S238N-H82</strain>
    </source>
</reference>
<keyword evidence="2" id="KW-0812">Transmembrane</keyword>
<keyword evidence="2" id="KW-1133">Transmembrane helix</keyword>
<feature type="region of interest" description="Disordered" evidence="1">
    <location>
        <begin position="257"/>
        <end position="490"/>
    </location>
</feature>
<keyword evidence="2" id="KW-0472">Membrane</keyword>
<protein>
    <submittedName>
        <fullName evidence="4">Serine/arginine repetitive matrix protein 1-like</fullName>
    </submittedName>
</protein>
<evidence type="ECO:0000313" key="4">
    <source>
        <dbReference type="RefSeq" id="XP_035700346.1"/>
    </source>
</evidence>
<name>A0A9J7MIF9_BRAFL</name>
<sequence length="544" mass="60468">MRQRARRQSIGGRQRRPFSLVILLVSAWALYLIPKYLAGDLFLDGSKGTEGIPTKARSTSSPESTVSRRGMGDLLRRRGNGQKDGKGISNSPVKRPHTEQLAFITVGPSTPSHNVRFKKVMVKKTPNVTLLKIRKSLNKNGTQKGADAIDHYFTFSVSDKDALEDKLRPTADEATFTSDGTFQTISNGDQERSQPVGTKTQEIGQTHSDRFFSHYNHTEHGVRSQPETMFDAVEEKTPKMNHRGKDEVPVPYSIEELDTRTIHESTGNATNPRPAPRAQYKPRQTREASDPRLEESSKPKPATRAQSKPRQTRKASDPRFEESSKPKPATRAQSKPRQTRKASDPRFEESSKPKPATRAQSKPRQTRKASDPRFEESSKPKPATRAQSKPRQTRKASDPRLEESSKPKPATRAQSKPRQTRKASDPRFEESSKPKPATKAQSKPRQTRETSDPRFEESSGEQPVATQVPEEFSTANTLWSRGSAAGPSMEAVTQMMQTTRQGTVSNLETTAVSTAKVTTATIVKGQQQGGLNAMENVPKSGNYE</sequence>
<gene>
    <name evidence="4" type="primary">LOC118432832</name>
</gene>
<feature type="compositionally biased region" description="Basic and acidic residues" evidence="1">
    <location>
        <begin position="314"/>
        <end position="325"/>
    </location>
</feature>
<keyword evidence="3" id="KW-1185">Reference proteome</keyword>
<feature type="region of interest" description="Disordered" evidence="1">
    <location>
        <begin position="49"/>
        <end position="98"/>
    </location>
</feature>
<proteinExistence type="predicted"/>
<feature type="compositionally biased region" description="Basic and acidic residues" evidence="1">
    <location>
        <begin position="446"/>
        <end position="457"/>
    </location>
</feature>
<dbReference type="GeneID" id="118432832"/>
<feature type="compositionally biased region" description="Basic and acidic residues" evidence="1">
    <location>
        <begin position="422"/>
        <end position="433"/>
    </location>
</feature>
<feature type="compositionally biased region" description="Basic and acidic residues" evidence="1">
    <location>
        <begin position="368"/>
        <end position="379"/>
    </location>
</feature>
<feature type="compositionally biased region" description="Polar residues" evidence="1">
    <location>
        <begin position="56"/>
        <end position="67"/>
    </location>
</feature>
<accession>A0A9J7MIF9</accession>
<feature type="compositionally biased region" description="Basic and acidic residues" evidence="1">
    <location>
        <begin position="284"/>
        <end position="298"/>
    </location>
</feature>
<dbReference type="RefSeq" id="XP_035700346.1">
    <property type="nucleotide sequence ID" value="XM_035844453.1"/>
</dbReference>
<feature type="compositionally biased region" description="Basic and acidic residues" evidence="1">
    <location>
        <begin position="395"/>
        <end position="406"/>
    </location>
</feature>
<feature type="compositionally biased region" description="Basic and acidic residues" evidence="1">
    <location>
        <begin position="70"/>
        <end position="86"/>
    </location>
</feature>
<evidence type="ECO:0000313" key="3">
    <source>
        <dbReference type="Proteomes" id="UP000001554"/>
    </source>
</evidence>
<dbReference type="Proteomes" id="UP000001554">
    <property type="component" value="Chromosome 16"/>
</dbReference>
<evidence type="ECO:0000256" key="1">
    <source>
        <dbReference type="SAM" id="MobiDB-lite"/>
    </source>
</evidence>
<evidence type="ECO:0000256" key="2">
    <source>
        <dbReference type="SAM" id="Phobius"/>
    </source>
</evidence>
<dbReference type="AlphaFoldDB" id="A0A9J7MIF9"/>